<dbReference type="EMBL" id="NCXP01000015">
    <property type="protein sequence ID" value="OSC40344.1"/>
    <property type="molecule type" value="Genomic_DNA"/>
</dbReference>
<feature type="region of interest" description="Disordered" evidence="1">
    <location>
        <begin position="81"/>
        <end position="150"/>
    </location>
</feature>
<evidence type="ECO:0000313" key="5">
    <source>
        <dbReference type="Proteomes" id="UP000193247"/>
    </source>
</evidence>
<evidence type="ECO:0000313" key="4">
    <source>
        <dbReference type="EMBL" id="OSC40344.1"/>
    </source>
</evidence>
<dbReference type="InterPro" id="IPR041275">
    <property type="entry name" value="EspB_PE"/>
</dbReference>
<name>A0A1X2LU03_9MYCO</name>
<dbReference type="STRING" id="1430326.B8W66_13665"/>
<comment type="caution">
    <text evidence="4">The sequence shown here is derived from an EMBL/GenBank/DDBJ whole genome shotgun (WGS) entry which is preliminary data.</text>
</comment>
<feature type="region of interest" description="Disordered" evidence="1">
    <location>
        <begin position="360"/>
        <end position="393"/>
    </location>
</feature>
<organism evidence="4 5">
    <name type="scientific">Mycobacterium decipiens</name>
    <dbReference type="NCBI Taxonomy" id="1430326"/>
    <lineage>
        <taxon>Bacteria</taxon>
        <taxon>Bacillati</taxon>
        <taxon>Actinomycetota</taxon>
        <taxon>Actinomycetes</taxon>
        <taxon>Mycobacteriales</taxon>
        <taxon>Mycobacteriaceae</taxon>
        <taxon>Mycobacterium</taxon>
    </lineage>
</organism>
<protein>
    <submittedName>
        <fullName evidence="4">Uncharacterized protein</fullName>
    </submittedName>
</protein>
<evidence type="ECO:0000259" key="2">
    <source>
        <dbReference type="Pfam" id="PF18625"/>
    </source>
</evidence>
<feature type="compositionally biased region" description="Low complexity" evidence="1">
    <location>
        <begin position="464"/>
        <end position="487"/>
    </location>
</feature>
<feature type="domain" description="ESX-1 secretion-associated protein EspB PPE" evidence="3">
    <location>
        <begin position="169"/>
        <end position="320"/>
    </location>
</feature>
<feature type="compositionally biased region" description="Low complexity" evidence="1">
    <location>
        <begin position="101"/>
        <end position="116"/>
    </location>
</feature>
<dbReference type="InterPro" id="IPR054056">
    <property type="entry name" value="EspB_PPE"/>
</dbReference>
<gene>
    <name evidence="4" type="ORF">B8W66_13665</name>
</gene>
<keyword evidence="5" id="KW-1185">Reference proteome</keyword>
<feature type="domain" description="ESX-1 secretion-associated protein EspB PE" evidence="2">
    <location>
        <begin position="12"/>
        <end position="88"/>
    </location>
</feature>
<feature type="compositionally biased region" description="Basic and acidic residues" evidence="1">
    <location>
        <begin position="514"/>
        <end position="526"/>
    </location>
</feature>
<accession>A0A1X2LU03</accession>
<dbReference type="AlphaFoldDB" id="A0A1X2LU03"/>
<dbReference type="Pfam" id="PF21856">
    <property type="entry name" value="EspB_PPE"/>
    <property type="match status" value="1"/>
</dbReference>
<feature type="region of interest" description="Disordered" evidence="1">
    <location>
        <begin position="310"/>
        <end position="347"/>
    </location>
</feature>
<sequence>MSAPQTLNVEHEELMARVAELEAPLPNPPSGNPVPPSQLAMVIRATAQIGLSADNMRLYLDAGSRERGRLAVSLRNAAKAYEETDEQAAQAIGKTDSNPDSGEPSGSPGTSGTSGTPPTPATPGSPGSPGSPQSRKATKPPNRLDCEPPPRFQIVNLNLNPIEQSFGDYVDLKQLARQIAAADQGVSFDAFAQEWAAYQTTLLEATYMFRPFSSWEGAAATAVESSFNAQRSWMYQMAELCASIAAQAQSVVSAQRQAVTDHPTSAQIATIERNYLSGNTELARRQYLAADAKSEETLAAYAKNVPLPLPALQPPQPPAAARITVPEPPDSSGLPLDQPGLVDGLAAGSSALSDVGSEISAGSATVTDPSPVPAGAGTGGTDNTVSSVPGAGLAPLTGSATRAAAMLPPPSLKPASATGGDVPAAELKPASAVGSTTPAPGSRLGSSAGGGGVPSIPLTDVESAARSSSATRNTAVGLGKPGSRVSGAIGGGGMGMAPVGQGAQGHGGKPKHAQRAEESLYTEKRPWTGGLIGRRRRNDLPDNMEPE</sequence>
<proteinExistence type="predicted"/>
<evidence type="ECO:0000256" key="1">
    <source>
        <dbReference type="SAM" id="MobiDB-lite"/>
    </source>
</evidence>
<reference evidence="4 5" key="1">
    <citation type="submission" date="2017-04" db="EMBL/GenBank/DDBJ databases">
        <title>The new phylogeny of genus Mycobacterium.</title>
        <authorList>
            <person name="Tortoli E."/>
            <person name="Trovato A."/>
            <person name="Cirillo D.M."/>
        </authorList>
    </citation>
    <scope>NUCLEOTIDE SEQUENCE [LARGE SCALE GENOMIC DNA]</scope>
    <source>
        <strain evidence="4 5">TBL 1200985</strain>
    </source>
</reference>
<evidence type="ECO:0000259" key="3">
    <source>
        <dbReference type="Pfam" id="PF21856"/>
    </source>
</evidence>
<feature type="region of interest" description="Disordered" evidence="1">
    <location>
        <begin position="430"/>
        <end position="547"/>
    </location>
</feature>
<dbReference type="Pfam" id="PF18625">
    <property type="entry name" value="EspB_PE"/>
    <property type="match status" value="1"/>
</dbReference>
<dbReference type="RefSeq" id="WP_085325542.1">
    <property type="nucleotide sequence ID" value="NZ_NCXP01000015.1"/>
</dbReference>
<dbReference type="Proteomes" id="UP000193247">
    <property type="component" value="Unassembled WGS sequence"/>
</dbReference>